<dbReference type="InterPro" id="IPR023158">
    <property type="entry name" value="YerB-like_sf"/>
</dbReference>
<feature type="domain" description="DUF3048" evidence="2">
    <location>
        <begin position="265"/>
        <end position="366"/>
    </location>
</feature>
<dbReference type="RefSeq" id="WP_154470687.1">
    <property type="nucleotide sequence ID" value="NZ_DBEWUL010000165.1"/>
</dbReference>
<dbReference type="InterPro" id="IPR035328">
    <property type="entry name" value="DUF3048_C"/>
</dbReference>
<dbReference type="Gene3D" id="3.50.90.10">
    <property type="entry name" value="YerB-like"/>
    <property type="match status" value="1"/>
</dbReference>
<sequence>MRDGLTLAAALIAAAGLLTGCVKEASMDAAGSSATAVSAAAAEAKPEIFIYSDENPDPEGGKPEYYLPGERTEETGMIRSYLTGQMIDVLQGNRRPLAVMMSNDKEARPQYGINRAGVVYEAPVEGGMNRYMALIEDYDNLERIGSVRSCRTYYTYFAREFDAIYAHYGQSTFAKPFLKNVDNINGLDGIGTTAYYRSGDKKAPHNAYTSGARIHKAIEMLGYSQEYAPSYQGHYLFARDGREAVLDQRPGVMDALTLKPGYDMNQAYFMYNESDGLYHRYQYGGVHEGDEGPVTAKNVVFQYCQSGYYATTDYISFNVHTTECGFFMTNGRAIPISWEKDGEFGVTHYYDMDHNEVVFNQGQTWICIISTKDFAKSEIIGKDGAQ</sequence>
<dbReference type="Pfam" id="PF11258">
    <property type="entry name" value="DUF3048"/>
    <property type="match status" value="1"/>
</dbReference>
<gene>
    <name evidence="3" type="ORF">FYJ39_01455</name>
</gene>
<accession>A0A7X2NI19</accession>
<dbReference type="PROSITE" id="PS51257">
    <property type="entry name" value="PROKAR_LIPOPROTEIN"/>
    <property type="match status" value="1"/>
</dbReference>
<organism evidence="3 4">
    <name type="scientific">Clostridium porci</name>
    <dbReference type="NCBI Taxonomy" id="2605778"/>
    <lineage>
        <taxon>Bacteria</taxon>
        <taxon>Bacillati</taxon>
        <taxon>Bacillota</taxon>
        <taxon>Clostridia</taxon>
        <taxon>Eubacteriales</taxon>
        <taxon>Clostridiaceae</taxon>
        <taxon>Clostridium</taxon>
    </lineage>
</organism>
<proteinExistence type="predicted"/>
<dbReference type="AlphaFoldDB" id="A0A7X2NI19"/>
<evidence type="ECO:0000259" key="2">
    <source>
        <dbReference type="Pfam" id="PF17479"/>
    </source>
</evidence>
<dbReference type="Pfam" id="PF17479">
    <property type="entry name" value="DUF3048_C"/>
    <property type="match status" value="1"/>
</dbReference>
<evidence type="ECO:0000259" key="1">
    <source>
        <dbReference type="Pfam" id="PF11258"/>
    </source>
</evidence>
<comment type="caution">
    <text evidence="3">The sequence shown here is derived from an EMBL/GenBank/DDBJ whole genome shotgun (WGS) entry which is preliminary data.</text>
</comment>
<feature type="domain" description="DUF3048" evidence="1">
    <location>
        <begin position="82"/>
        <end position="223"/>
    </location>
</feature>
<dbReference type="SUPFAM" id="SSF159774">
    <property type="entry name" value="YerB-like"/>
    <property type="match status" value="1"/>
</dbReference>
<protein>
    <submittedName>
        <fullName evidence="3">DUF3048 domain-containing protein</fullName>
    </submittedName>
</protein>
<evidence type="ECO:0000313" key="3">
    <source>
        <dbReference type="EMBL" id="MSS35281.1"/>
    </source>
</evidence>
<evidence type="ECO:0000313" key="4">
    <source>
        <dbReference type="Proteomes" id="UP000429958"/>
    </source>
</evidence>
<reference evidence="3 4" key="1">
    <citation type="submission" date="2019-08" db="EMBL/GenBank/DDBJ databases">
        <title>In-depth cultivation of the pig gut microbiome towards novel bacterial diversity and tailored functional studies.</title>
        <authorList>
            <person name="Wylensek D."/>
            <person name="Hitch T.C.A."/>
            <person name="Clavel T."/>
        </authorList>
    </citation>
    <scope>NUCLEOTIDE SEQUENCE [LARGE SCALE GENOMIC DNA]</scope>
    <source>
        <strain evidence="3 4">WCA-389-WT-23D1</strain>
    </source>
</reference>
<name>A0A7X2NI19_9CLOT</name>
<keyword evidence="4" id="KW-1185">Reference proteome</keyword>
<dbReference type="EMBL" id="VUMD01000001">
    <property type="protein sequence ID" value="MSS35281.1"/>
    <property type="molecule type" value="Genomic_DNA"/>
</dbReference>
<dbReference type="InterPro" id="IPR021416">
    <property type="entry name" value="DUF3048_N"/>
</dbReference>
<dbReference type="Proteomes" id="UP000429958">
    <property type="component" value="Unassembled WGS sequence"/>
</dbReference>